<evidence type="ECO:0000256" key="1">
    <source>
        <dbReference type="ARBA" id="ARBA00004123"/>
    </source>
</evidence>
<dbReference type="GO" id="GO:0071004">
    <property type="term" value="C:U2-type prespliceosome"/>
    <property type="evidence" value="ECO:0007669"/>
    <property type="project" value="TreeGrafter"/>
</dbReference>
<dbReference type="FunFam" id="1.10.10.440:FF:000013">
    <property type="entry name" value="pre-mRNA-processing protein 40A isoform X1"/>
    <property type="match status" value="1"/>
</dbReference>
<keyword evidence="11" id="KW-1185">Reference proteome</keyword>
<keyword evidence="2" id="KW-0507">mRNA processing</keyword>
<dbReference type="InterPro" id="IPR039726">
    <property type="entry name" value="Prp40-like"/>
</dbReference>
<feature type="domain" description="WW" evidence="8">
    <location>
        <begin position="41"/>
        <end position="74"/>
    </location>
</feature>
<feature type="region of interest" description="Disordered" evidence="7">
    <location>
        <begin position="557"/>
        <end position="735"/>
    </location>
</feature>
<dbReference type="GO" id="GO:0005685">
    <property type="term" value="C:U1 snRNP"/>
    <property type="evidence" value="ECO:0007669"/>
    <property type="project" value="TreeGrafter"/>
</dbReference>
<dbReference type="Gene3D" id="2.20.70.10">
    <property type="match status" value="2"/>
</dbReference>
<comment type="caution">
    <text evidence="10">The sequence shown here is derived from an EMBL/GenBank/DDBJ whole genome shotgun (WGS) entry which is preliminary data.</text>
</comment>
<dbReference type="AlphaFoldDB" id="A0A9P4UQE5"/>
<dbReference type="Pfam" id="PF01846">
    <property type="entry name" value="FF"/>
    <property type="match status" value="3"/>
</dbReference>
<feature type="compositionally biased region" description="Basic and acidic residues" evidence="7">
    <location>
        <begin position="691"/>
        <end position="701"/>
    </location>
</feature>
<evidence type="ECO:0000256" key="4">
    <source>
        <dbReference type="ARBA" id="ARBA00023187"/>
    </source>
</evidence>
<feature type="domain" description="FF" evidence="9">
    <location>
        <begin position="216"/>
        <end position="272"/>
    </location>
</feature>
<feature type="region of interest" description="Disordered" evidence="7">
    <location>
        <begin position="80"/>
        <end position="127"/>
    </location>
</feature>
<evidence type="ECO:0000313" key="10">
    <source>
        <dbReference type="EMBL" id="KAF2722759.1"/>
    </source>
</evidence>
<dbReference type="CDD" id="cd00201">
    <property type="entry name" value="WW"/>
    <property type="match status" value="2"/>
</dbReference>
<evidence type="ECO:0000256" key="3">
    <source>
        <dbReference type="ARBA" id="ARBA00022737"/>
    </source>
</evidence>
<keyword evidence="4" id="KW-0508">mRNA splicing</keyword>
<dbReference type="PROSITE" id="PS51676">
    <property type="entry name" value="FF"/>
    <property type="match status" value="3"/>
</dbReference>
<keyword evidence="3" id="KW-0677">Repeat</keyword>
<feature type="domain" description="WW" evidence="8">
    <location>
        <begin position="1"/>
        <end position="31"/>
    </location>
</feature>
<evidence type="ECO:0000256" key="7">
    <source>
        <dbReference type="SAM" id="MobiDB-lite"/>
    </source>
</evidence>
<evidence type="ECO:0000256" key="6">
    <source>
        <dbReference type="SAM" id="Coils"/>
    </source>
</evidence>
<evidence type="ECO:0000259" key="8">
    <source>
        <dbReference type="PROSITE" id="PS50020"/>
    </source>
</evidence>
<proteinExistence type="predicted"/>
<feature type="domain" description="FF" evidence="9">
    <location>
        <begin position="360"/>
        <end position="424"/>
    </location>
</feature>
<dbReference type="PANTHER" id="PTHR11864">
    <property type="entry name" value="PRE-MRNA-PROCESSING PROTEIN PRP40"/>
    <property type="match status" value="1"/>
</dbReference>
<protein>
    <recommendedName>
        <fullName evidence="12">Formin binding protein</fullName>
    </recommendedName>
</protein>
<name>A0A9P4UQE5_9PEZI</name>
<reference evidence="10" key="1">
    <citation type="journal article" date="2020" name="Stud. Mycol.">
        <title>101 Dothideomycetes genomes: a test case for predicting lifestyles and emergence of pathogens.</title>
        <authorList>
            <person name="Haridas S."/>
            <person name="Albert R."/>
            <person name="Binder M."/>
            <person name="Bloem J."/>
            <person name="Labutti K."/>
            <person name="Salamov A."/>
            <person name="Andreopoulos B."/>
            <person name="Baker S."/>
            <person name="Barry K."/>
            <person name="Bills G."/>
            <person name="Bluhm B."/>
            <person name="Cannon C."/>
            <person name="Castanera R."/>
            <person name="Culley D."/>
            <person name="Daum C."/>
            <person name="Ezra D."/>
            <person name="Gonzalez J."/>
            <person name="Henrissat B."/>
            <person name="Kuo A."/>
            <person name="Liang C."/>
            <person name="Lipzen A."/>
            <person name="Lutzoni F."/>
            <person name="Magnuson J."/>
            <person name="Mondo S."/>
            <person name="Nolan M."/>
            <person name="Ohm R."/>
            <person name="Pangilinan J."/>
            <person name="Park H.-J."/>
            <person name="Ramirez L."/>
            <person name="Alfaro M."/>
            <person name="Sun H."/>
            <person name="Tritt A."/>
            <person name="Yoshinaga Y."/>
            <person name="Zwiers L.-H."/>
            <person name="Turgeon B."/>
            <person name="Goodwin S."/>
            <person name="Spatafora J."/>
            <person name="Crous P."/>
            <person name="Grigoriev I."/>
        </authorList>
    </citation>
    <scope>NUCLEOTIDE SEQUENCE</scope>
    <source>
        <strain evidence="10">CBS 116435</strain>
    </source>
</reference>
<dbReference type="InterPro" id="IPR001202">
    <property type="entry name" value="WW_dom"/>
</dbReference>
<dbReference type="OrthoDB" id="187617at2759"/>
<dbReference type="SUPFAM" id="SSF51045">
    <property type="entry name" value="WW domain"/>
    <property type="match status" value="2"/>
</dbReference>
<sequence length="735" mass="86527">MPAWKEATAPDGRKYWYHSVTKKTTWEKPADAEQEPAVNDAEVDSAWKEAKAQDGKSYYYNSITNKTTWEPPEAFLRLQQQQQSLPPQRPTFVAGSAAFGGEDRRMDQSRGDQGLPPRPGAAMPWEGRQETTGFRGAAIKSDEPEYGTPEQAEEAFFKLLKRCNVTQNTPWIEALKLVAKEREYRAIKEPKERKEAFEKYIVQVREQEKEKEKERKEKMREDFKRMLTRHDQISHATRWKTARPSIEHEPVFKQAGDDEEFRKQMFNEYVLELRKQRTEQEVASRRSAIDELEKMVSALIVDSNTAWSNAQSLIDENIRYGGNKSLKAATKLDILNVYDKHIKELDRIANDKKQKQKSLRSREARKNRESFNTLLEKLHDDGKIIAGSKWTDFYPQVKDEPVYDTMLGNPGSDPLSLFWDVVEVKDRAMRGKRNLCLDVLEDRRIEIDADTTLDEFKQIMMGDERTDSLTDEEYSQIFDRFRQRILRRVDDEKKDAERQHRKTIDALRSIIKHLDPPLRGDDTYEDIEPKLAKHREFQDLDDESRRTAFDKQIRRVREREDDEKRRRDDRDRARDRRHRTRTPEADAYEADRRKAQADRERHYKGVSNFGLSPVPRDRRSIDSYDDRYMDSRSRYSRRESVYERERREREMERERNYVSRADPRDKGRSLDYGDEDAIGSGSRPGSVRKRRDSDDGSTVDRKRSRNVKTPETMDIDAKEEVALQSGSEEGEIEEV</sequence>
<evidence type="ECO:0000256" key="2">
    <source>
        <dbReference type="ARBA" id="ARBA00022664"/>
    </source>
</evidence>
<organism evidence="10 11">
    <name type="scientific">Polychaeton citri CBS 116435</name>
    <dbReference type="NCBI Taxonomy" id="1314669"/>
    <lineage>
        <taxon>Eukaryota</taxon>
        <taxon>Fungi</taxon>
        <taxon>Dikarya</taxon>
        <taxon>Ascomycota</taxon>
        <taxon>Pezizomycotina</taxon>
        <taxon>Dothideomycetes</taxon>
        <taxon>Dothideomycetidae</taxon>
        <taxon>Capnodiales</taxon>
        <taxon>Capnodiaceae</taxon>
        <taxon>Polychaeton</taxon>
    </lineage>
</organism>
<feature type="compositionally biased region" description="Basic and acidic residues" evidence="7">
    <location>
        <begin position="615"/>
        <end position="671"/>
    </location>
</feature>
<dbReference type="Pfam" id="PF25432">
    <property type="entry name" value="FF_PRPF40A"/>
    <property type="match status" value="1"/>
</dbReference>
<feature type="compositionally biased region" description="Basic and acidic residues" evidence="7">
    <location>
        <begin position="581"/>
        <end position="603"/>
    </location>
</feature>
<dbReference type="EMBL" id="MU003780">
    <property type="protein sequence ID" value="KAF2722759.1"/>
    <property type="molecule type" value="Genomic_DNA"/>
</dbReference>
<evidence type="ECO:0000313" key="11">
    <source>
        <dbReference type="Proteomes" id="UP000799441"/>
    </source>
</evidence>
<dbReference type="InterPro" id="IPR036020">
    <property type="entry name" value="WW_dom_sf"/>
</dbReference>
<dbReference type="GO" id="GO:0045292">
    <property type="term" value="P:mRNA cis splicing, via spliceosome"/>
    <property type="evidence" value="ECO:0007669"/>
    <property type="project" value="InterPro"/>
</dbReference>
<dbReference type="SUPFAM" id="SSF81698">
    <property type="entry name" value="FF domain"/>
    <property type="match status" value="4"/>
</dbReference>
<dbReference type="InterPro" id="IPR002713">
    <property type="entry name" value="FF_domain"/>
</dbReference>
<dbReference type="Proteomes" id="UP000799441">
    <property type="component" value="Unassembled WGS sequence"/>
</dbReference>
<feature type="compositionally biased region" description="Basic and acidic residues" evidence="7">
    <location>
        <begin position="557"/>
        <end position="574"/>
    </location>
</feature>
<dbReference type="PANTHER" id="PTHR11864:SF0">
    <property type="entry name" value="PRP40 PRE-MRNA PROCESSING FACTOR 40 HOMOLOG A (YEAST)"/>
    <property type="match status" value="1"/>
</dbReference>
<gene>
    <name evidence="10" type="ORF">K431DRAFT_302309</name>
</gene>
<feature type="compositionally biased region" description="Basic and acidic residues" evidence="7">
    <location>
        <begin position="101"/>
        <end position="110"/>
    </location>
</feature>
<accession>A0A9P4UQE5</accession>
<dbReference type="PROSITE" id="PS01159">
    <property type="entry name" value="WW_DOMAIN_1"/>
    <property type="match status" value="2"/>
</dbReference>
<evidence type="ECO:0000259" key="9">
    <source>
        <dbReference type="PROSITE" id="PS51676"/>
    </source>
</evidence>
<comment type="subcellular location">
    <subcellularLocation>
        <location evidence="1">Nucleus</location>
    </subcellularLocation>
</comment>
<dbReference type="GO" id="GO:0003723">
    <property type="term" value="F:RNA binding"/>
    <property type="evidence" value="ECO:0007669"/>
    <property type="project" value="TreeGrafter"/>
</dbReference>
<evidence type="ECO:0000256" key="5">
    <source>
        <dbReference type="ARBA" id="ARBA00023242"/>
    </source>
</evidence>
<dbReference type="SMART" id="SM00441">
    <property type="entry name" value="FF"/>
    <property type="match status" value="6"/>
</dbReference>
<dbReference type="Gene3D" id="1.10.10.440">
    <property type="entry name" value="FF domain"/>
    <property type="match status" value="5"/>
</dbReference>
<feature type="coiled-coil region" evidence="6">
    <location>
        <begin position="197"/>
        <end position="229"/>
    </location>
</feature>
<dbReference type="Pfam" id="PF00397">
    <property type="entry name" value="WW"/>
    <property type="match status" value="2"/>
</dbReference>
<evidence type="ECO:0008006" key="12">
    <source>
        <dbReference type="Google" id="ProtNLM"/>
    </source>
</evidence>
<keyword evidence="5" id="KW-0539">Nucleus</keyword>
<dbReference type="PROSITE" id="PS50020">
    <property type="entry name" value="WW_DOMAIN_2"/>
    <property type="match status" value="2"/>
</dbReference>
<keyword evidence="6" id="KW-0175">Coiled coil</keyword>
<feature type="domain" description="FF" evidence="9">
    <location>
        <begin position="146"/>
        <end position="203"/>
    </location>
</feature>
<dbReference type="SMART" id="SM00456">
    <property type="entry name" value="WW"/>
    <property type="match status" value="2"/>
</dbReference>
<dbReference type="InterPro" id="IPR036517">
    <property type="entry name" value="FF_domain_sf"/>
</dbReference>